<comment type="caution">
    <text evidence="4">The sequence shown here is derived from an EMBL/GenBank/DDBJ whole genome shotgun (WGS) entry which is preliminary data.</text>
</comment>
<keyword evidence="2" id="KW-1003">Cell membrane</keyword>
<protein>
    <submittedName>
        <fullName evidence="4">Phospholipid/cholesterol/gamma-HCH transport system permease protein</fullName>
    </submittedName>
</protein>
<organism evidence="4 5">
    <name type="scientific">Rhodopseudomonas julia</name>
    <dbReference type="NCBI Taxonomy" id="200617"/>
    <lineage>
        <taxon>Bacteria</taxon>
        <taxon>Pseudomonadati</taxon>
        <taxon>Pseudomonadota</taxon>
        <taxon>Alphaproteobacteria</taxon>
        <taxon>Hyphomicrobiales</taxon>
        <taxon>Nitrobacteraceae</taxon>
        <taxon>Rhodopseudomonas</taxon>
    </lineage>
</organism>
<evidence type="ECO:0000313" key="4">
    <source>
        <dbReference type="EMBL" id="MDQ0326784.1"/>
    </source>
</evidence>
<dbReference type="InterPro" id="IPR058548">
    <property type="entry name" value="MlaB-like_STAS"/>
</dbReference>
<evidence type="ECO:0000313" key="5">
    <source>
        <dbReference type="Proteomes" id="UP001230253"/>
    </source>
</evidence>
<reference evidence="4 5" key="1">
    <citation type="submission" date="2023-07" db="EMBL/GenBank/DDBJ databases">
        <title>Genomic Encyclopedia of Type Strains, Phase IV (KMG-IV): sequencing the most valuable type-strain genomes for metagenomic binning, comparative biology and taxonomic classification.</title>
        <authorList>
            <person name="Goeker M."/>
        </authorList>
    </citation>
    <scope>NUCLEOTIDE SEQUENCE [LARGE SCALE GENOMIC DNA]</scope>
    <source>
        <strain evidence="4 5">DSM 11549</strain>
    </source>
</reference>
<dbReference type="InterPro" id="IPR002645">
    <property type="entry name" value="STAS_dom"/>
</dbReference>
<keyword evidence="2" id="KW-0472">Membrane</keyword>
<keyword evidence="2" id="KW-0812">Transmembrane</keyword>
<comment type="function">
    <text evidence="1">Could be part of an ABC transporter complex.</text>
</comment>
<feature type="transmembrane region" description="Helical" evidence="2">
    <location>
        <begin position="216"/>
        <end position="237"/>
    </location>
</feature>
<sequence length="375" mass="40529">MTSDLSYELVGERFVLRPKGVWAIDQAANIDRSLQKAAGDEDSRARRLEIDLSGLETLDTAGAFLLVRLEKAWRQSGRDVTYVGAEEGRETLIARVREAVKADETLPHPKKQTLFVDVGQTVLSIAADAKRVISMLGSVILEILHVILHPGSARFYAIINQMEMIGLRAVPIVVLMSFIIGAILAQQSAFQLRYFGAEVFSVDLLGILALREISLLLTAIMVAGRSGSAITAELGSMQMREEIDALRVMGMDPISVLILPRILALLIVLPLLSFIAALATLGGGMMMLWLYSSITPDAFIARLHDAIDMSSLLSGLYKSPFMALIIGLIACTEGMAVGGSAESLGRRTTASVVKAIFMVIVVDGLFAVFYAAIGF</sequence>
<dbReference type="PANTHER" id="PTHR30188">
    <property type="entry name" value="ABC TRANSPORTER PERMEASE PROTEIN-RELATED"/>
    <property type="match status" value="1"/>
</dbReference>
<dbReference type="Proteomes" id="UP001230253">
    <property type="component" value="Unassembled WGS sequence"/>
</dbReference>
<dbReference type="EMBL" id="JAUSUK010000002">
    <property type="protein sequence ID" value="MDQ0326784.1"/>
    <property type="molecule type" value="Genomic_DNA"/>
</dbReference>
<dbReference type="NCBIfam" id="TIGR00056">
    <property type="entry name" value="MlaE family lipid ABC transporter permease subunit"/>
    <property type="match status" value="1"/>
</dbReference>
<dbReference type="PROSITE" id="PS50801">
    <property type="entry name" value="STAS"/>
    <property type="match status" value="1"/>
</dbReference>
<comment type="similarity">
    <text evidence="2">Belongs to the MlaE permease family.</text>
</comment>
<dbReference type="InterPro" id="IPR003453">
    <property type="entry name" value="ABC_MlaE_roteobac"/>
</dbReference>
<dbReference type="InterPro" id="IPR036513">
    <property type="entry name" value="STAS_dom_sf"/>
</dbReference>
<dbReference type="RefSeq" id="WP_307154916.1">
    <property type="nucleotide sequence ID" value="NZ_JAUSUK010000002.1"/>
</dbReference>
<evidence type="ECO:0000256" key="2">
    <source>
        <dbReference type="RuleBase" id="RU362044"/>
    </source>
</evidence>
<dbReference type="Pfam" id="PF02405">
    <property type="entry name" value="MlaE"/>
    <property type="match status" value="1"/>
</dbReference>
<dbReference type="Pfam" id="PF13466">
    <property type="entry name" value="STAS_2"/>
    <property type="match status" value="1"/>
</dbReference>
<dbReference type="InterPro" id="IPR030802">
    <property type="entry name" value="Permease_MalE"/>
</dbReference>
<feature type="transmembrane region" description="Helical" evidence="2">
    <location>
        <begin position="165"/>
        <end position="185"/>
    </location>
</feature>
<gene>
    <name evidence="4" type="ORF">J2R99_002653</name>
</gene>
<feature type="transmembrane region" description="Helical" evidence="2">
    <location>
        <begin position="321"/>
        <end position="340"/>
    </location>
</feature>
<feature type="domain" description="STAS" evidence="3">
    <location>
        <begin position="3"/>
        <end position="125"/>
    </location>
</feature>
<feature type="transmembrane region" description="Helical" evidence="2">
    <location>
        <begin position="352"/>
        <end position="373"/>
    </location>
</feature>
<comment type="subcellular location">
    <subcellularLocation>
        <location evidence="2">Cell inner membrane</location>
        <topology evidence="2">Multi-pass membrane protein</topology>
    </subcellularLocation>
</comment>
<name>A0ABU0CA23_9BRAD</name>
<keyword evidence="5" id="KW-1185">Reference proteome</keyword>
<dbReference type="Gene3D" id="3.30.750.24">
    <property type="entry name" value="STAS domain"/>
    <property type="match status" value="1"/>
</dbReference>
<evidence type="ECO:0000259" key="3">
    <source>
        <dbReference type="PROSITE" id="PS50801"/>
    </source>
</evidence>
<keyword evidence="2" id="KW-1133">Transmembrane helix</keyword>
<dbReference type="SUPFAM" id="SSF52091">
    <property type="entry name" value="SpoIIaa-like"/>
    <property type="match status" value="1"/>
</dbReference>
<proteinExistence type="inferred from homology"/>
<accession>A0ABU0CA23</accession>
<dbReference type="PANTHER" id="PTHR30188:SF3">
    <property type="entry name" value="ABC TRANSPORTER PERMEASE"/>
    <property type="match status" value="1"/>
</dbReference>
<keyword evidence="2" id="KW-0997">Cell inner membrane</keyword>
<evidence type="ECO:0000256" key="1">
    <source>
        <dbReference type="ARBA" id="ARBA00003787"/>
    </source>
</evidence>
<feature type="transmembrane region" description="Helical" evidence="2">
    <location>
        <begin position="258"/>
        <end position="291"/>
    </location>
</feature>